<dbReference type="Gene3D" id="3.40.470.10">
    <property type="entry name" value="Uracil-DNA glycosylase-like domain"/>
    <property type="match status" value="1"/>
</dbReference>
<keyword evidence="3" id="KW-0227">DNA damage</keyword>
<keyword evidence="6" id="KW-0411">Iron-sulfur</keyword>
<keyword evidence="10" id="KW-1185">Reference proteome</keyword>
<dbReference type="GO" id="GO:0097506">
    <property type="term" value="F:deaminated base DNA N-glycosylase activity"/>
    <property type="evidence" value="ECO:0007669"/>
    <property type="project" value="UniProtKB-ARBA"/>
</dbReference>
<evidence type="ECO:0000256" key="3">
    <source>
        <dbReference type="ARBA" id="ARBA00022763"/>
    </source>
</evidence>
<dbReference type="Pfam" id="PF03167">
    <property type="entry name" value="UDG"/>
    <property type="match status" value="1"/>
</dbReference>
<evidence type="ECO:0000256" key="2">
    <source>
        <dbReference type="ARBA" id="ARBA00022723"/>
    </source>
</evidence>
<protein>
    <submittedName>
        <fullName evidence="9">Uracil-DNA glycosylase superfamily</fullName>
    </submittedName>
</protein>
<feature type="domain" description="Uracil-DNA glycosylase-like" evidence="8">
    <location>
        <begin position="29"/>
        <end position="186"/>
    </location>
</feature>
<dbReference type="GO" id="GO:0046872">
    <property type="term" value="F:metal ion binding"/>
    <property type="evidence" value="ECO:0007669"/>
    <property type="project" value="UniProtKB-KW"/>
</dbReference>
<name>D1CIM8_THET1</name>
<dbReference type="RefSeq" id="WP_012876630.1">
    <property type="nucleotide sequence ID" value="NC_013526.1"/>
</dbReference>
<dbReference type="EMBL" id="CP001826">
    <property type="protein sequence ID" value="ACZ43599.1"/>
    <property type="molecule type" value="Genomic_DNA"/>
</dbReference>
<reference evidence="10" key="1">
    <citation type="journal article" date="2010" name="Stand. Genomic Sci.">
        <title>Complete genome sequence of 'Thermobaculum terrenum' type strain (YNP1).</title>
        <authorList>
            <person name="Kiss H."/>
            <person name="Cleland D."/>
            <person name="Lapidus A."/>
            <person name="Lucas S."/>
            <person name="Glavina Del Rio T."/>
            <person name="Nolan M."/>
            <person name="Tice H."/>
            <person name="Han C."/>
            <person name="Goodwin L."/>
            <person name="Pitluck S."/>
            <person name="Liolios K."/>
            <person name="Ivanova N."/>
            <person name="Mavromatis K."/>
            <person name="Ovchinnikova G."/>
            <person name="Pati A."/>
            <person name="Chen A."/>
            <person name="Palaniappan K."/>
            <person name="Land M."/>
            <person name="Hauser L."/>
            <person name="Chang Y."/>
            <person name="Jeffries C."/>
            <person name="Lu M."/>
            <person name="Brettin T."/>
            <person name="Detter J."/>
            <person name="Goker M."/>
            <person name="Tindall B."/>
            <person name="Beck B."/>
            <person name="McDermott T."/>
            <person name="Woyke T."/>
            <person name="Bristow J."/>
            <person name="Eisen J."/>
            <person name="Markowitz V."/>
            <person name="Hugenholtz P."/>
            <person name="Kyrpides N."/>
            <person name="Klenk H."/>
            <person name="Cheng J."/>
        </authorList>
    </citation>
    <scope>NUCLEOTIDE SEQUENCE [LARGE SCALE GENOMIC DNA]</scope>
    <source>
        <strain evidence="10">ATCC BAA-798 / YNP1</strain>
    </source>
</reference>
<dbReference type="eggNOG" id="COG1573">
    <property type="taxonomic scope" value="Bacteria"/>
</dbReference>
<keyword evidence="2" id="KW-0479">Metal-binding</keyword>
<dbReference type="PANTHER" id="PTHR33693">
    <property type="entry name" value="TYPE-5 URACIL-DNA GLYCOSYLASE"/>
    <property type="match status" value="1"/>
</dbReference>
<dbReference type="InterPro" id="IPR005122">
    <property type="entry name" value="Uracil-DNA_glycosylase-like"/>
</dbReference>
<evidence type="ECO:0000259" key="8">
    <source>
        <dbReference type="SMART" id="SM00986"/>
    </source>
</evidence>
<proteinExistence type="predicted"/>
<dbReference type="PANTHER" id="PTHR33693:SF1">
    <property type="entry name" value="TYPE-4 URACIL-DNA GLYCOSYLASE"/>
    <property type="match status" value="1"/>
</dbReference>
<evidence type="ECO:0000256" key="1">
    <source>
        <dbReference type="ARBA" id="ARBA00022485"/>
    </source>
</evidence>
<dbReference type="CDD" id="cd10033">
    <property type="entry name" value="UDG_like"/>
    <property type="match status" value="1"/>
</dbReference>
<keyword evidence="5" id="KW-0408">Iron</keyword>
<evidence type="ECO:0000256" key="5">
    <source>
        <dbReference type="ARBA" id="ARBA00023004"/>
    </source>
</evidence>
<dbReference type="InterPro" id="IPR051536">
    <property type="entry name" value="UDG_Type-4/5"/>
</dbReference>
<keyword evidence="7" id="KW-0234">DNA repair</keyword>
<evidence type="ECO:0000313" key="9">
    <source>
        <dbReference type="EMBL" id="ACZ43599.1"/>
    </source>
</evidence>
<gene>
    <name evidence="9" type="ordered locus">Tter_2711</name>
</gene>
<accession>D1CIM8</accession>
<evidence type="ECO:0000256" key="6">
    <source>
        <dbReference type="ARBA" id="ARBA00023014"/>
    </source>
</evidence>
<keyword evidence="1" id="KW-0004">4Fe-4S</keyword>
<dbReference type="KEGG" id="ttr:Tter_2711"/>
<evidence type="ECO:0000256" key="7">
    <source>
        <dbReference type="ARBA" id="ARBA00023204"/>
    </source>
</evidence>
<evidence type="ECO:0000256" key="4">
    <source>
        <dbReference type="ARBA" id="ARBA00022801"/>
    </source>
</evidence>
<dbReference type="Proteomes" id="UP000000323">
    <property type="component" value="Chromosome 2"/>
</dbReference>
<dbReference type="InterPro" id="IPR036895">
    <property type="entry name" value="Uracil-DNA_glycosylase-like_sf"/>
</dbReference>
<dbReference type="GO" id="GO:0006281">
    <property type="term" value="P:DNA repair"/>
    <property type="evidence" value="ECO:0007669"/>
    <property type="project" value="UniProtKB-KW"/>
</dbReference>
<keyword evidence="4" id="KW-0378">Hydrolase</keyword>
<dbReference type="AlphaFoldDB" id="D1CIM8"/>
<sequence>MDALARLHSEILACRRCELEGLLPHPRPVAYGHMGARVMVIGQAPGVRTMIAGRPFSGPGGKLLRGWIARAGIPLEEQDRRVYFTSLTRCYPGKAPKGKGDRKPSAREVELCSPFLQREIELIDPVLVLLVGSMAIERFLGRMPLAEAVGQLFSRDGRWWLPLPHPSGVSRWLNHPEHRALVEEALERMRELLSSLGL</sequence>
<dbReference type="HOGENOM" id="CLU_044815_3_0_0"/>
<dbReference type="SMART" id="SM00987">
    <property type="entry name" value="UreE_C"/>
    <property type="match status" value="1"/>
</dbReference>
<dbReference type="GO" id="GO:0051539">
    <property type="term" value="F:4 iron, 4 sulfur cluster binding"/>
    <property type="evidence" value="ECO:0007669"/>
    <property type="project" value="UniProtKB-KW"/>
</dbReference>
<dbReference type="STRING" id="525904.Tter_2711"/>
<evidence type="ECO:0000313" key="10">
    <source>
        <dbReference type="Proteomes" id="UP000000323"/>
    </source>
</evidence>
<organism evidence="9 10">
    <name type="scientific">Thermobaculum terrenum (strain ATCC BAA-798 / CCMEE 7001 / YNP1)</name>
    <dbReference type="NCBI Taxonomy" id="525904"/>
    <lineage>
        <taxon>Bacteria</taxon>
        <taxon>Bacillati</taxon>
        <taxon>Chloroflexota</taxon>
        <taxon>Chloroflexia</taxon>
        <taxon>Candidatus Thermobaculales</taxon>
        <taxon>Candidatus Thermobaculaceae</taxon>
        <taxon>Thermobaculum</taxon>
    </lineage>
</organism>
<dbReference type="SUPFAM" id="SSF52141">
    <property type="entry name" value="Uracil-DNA glycosylase-like"/>
    <property type="match status" value="1"/>
</dbReference>
<dbReference type="SMART" id="SM00986">
    <property type="entry name" value="UDG"/>
    <property type="match status" value="1"/>
</dbReference>